<proteinExistence type="inferred from homology"/>
<feature type="non-terminal residue" evidence="7">
    <location>
        <position position="565"/>
    </location>
</feature>
<protein>
    <recommendedName>
        <fullName evidence="2">Coiled-coil domain-containing protein 22 homolog</fullName>
    </recommendedName>
</protein>
<evidence type="ECO:0000259" key="6">
    <source>
        <dbReference type="Pfam" id="PF21674"/>
    </source>
</evidence>
<evidence type="ECO:0000259" key="5">
    <source>
        <dbReference type="Pfam" id="PF05667"/>
    </source>
</evidence>
<keyword evidence="3" id="KW-0175">Coiled coil</keyword>
<comment type="similarity">
    <text evidence="1">Belongs to the CCDC22 family.</text>
</comment>
<evidence type="ECO:0000256" key="2">
    <source>
        <dbReference type="ARBA" id="ARBA00017553"/>
    </source>
</evidence>
<comment type="caution">
    <text evidence="7">The sequence shown here is derived from an EMBL/GenBank/DDBJ whole genome shotgun (WGS) entry which is preliminary data.</text>
</comment>
<evidence type="ECO:0000256" key="3">
    <source>
        <dbReference type="SAM" id="Coils"/>
    </source>
</evidence>
<organism evidence="7 8">
    <name type="scientific">Diploptera punctata</name>
    <name type="common">Pacific beetle cockroach</name>
    <dbReference type="NCBI Taxonomy" id="6984"/>
    <lineage>
        <taxon>Eukaryota</taxon>
        <taxon>Metazoa</taxon>
        <taxon>Ecdysozoa</taxon>
        <taxon>Arthropoda</taxon>
        <taxon>Hexapoda</taxon>
        <taxon>Insecta</taxon>
        <taxon>Pterygota</taxon>
        <taxon>Neoptera</taxon>
        <taxon>Polyneoptera</taxon>
        <taxon>Dictyoptera</taxon>
        <taxon>Blattodea</taxon>
        <taxon>Blaberoidea</taxon>
        <taxon>Blaberidae</taxon>
        <taxon>Diplopterinae</taxon>
        <taxon>Diploptera</taxon>
    </lineage>
</organism>
<feature type="domain" description="CCDC22 N-terminal" evidence="6">
    <location>
        <begin position="1"/>
        <end position="107"/>
    </location>
</feature>
<dbReference type="GO" id="GO:2000060">
    <property type="term" value="P:positive regulation of ubiquitin-dependent protein catabolic process"/>
    <property type="evidence" value="ECO:0007669"/>
    <property type="project" value="TreeGrafter"/>
</dbReference>
<dbReference type="Pfam" id="PF21674">
    <property type="entry name" value="CCDC22_N"/>
    <property type="match status" value="1"/>
</dbReference>
<name>A0AAD8AME8_DIPPU</name>
<dbReference type="Pfam" id="PF05667">
    <property type="entry name" value="CCDC22_CC"/>
    <property type="match status" value="2"/>
</dbReference>
<keyword evidence="8" id="KW-1185">Reference proteome</keyword>
<feature type="domain" description="CCDC22 coiled-coil" evidence="5">
    <location>
        <begin position="250"/>
        <end position="565"/>
    </location>
</feature>
<feature type="coiled-coil region" evidence="3">
    <location>
        <begin position="422"/>
        <end position="452"/>
    </location>
</feature>
<dbReference type="InterPro" id="IPR048348">
    <property type="entry name" value="CCDC22_CC"/>
</dbReference>
<sequence>MEEVDNIIIHSLRQVGCDIEEEIDSLKHFTTELVIEAAVRCLDVIQPGLGLPHSLPDSMSARFRVGASIAQACKSLGYSGDIGYQTFLYSSETDVRRVFMFLIEKLPKESEKSIVEPTGRIGIVEKCVSETVKKQLASPWLPSYCRRRGIRWHDDGSWSREGSSHQQAFISCNIDVPRSGSGKEEHSQALREYYVRHLPVVTEQVFTNSQLISSLITLNAKGLISQSQQVHGLEPVTVATEDLATLHIEDSGKRKVREINTRFALSEKLQFTKEPTPDKLQEAREQSRKSEGVSGLEKRKDKEEEMQFAREETERLRERLESLQLDVKKLTAKLSQVLEDKTSEERVLKDKEERQIVKKRTYDLLPEADTNINKLQALVENSAQKLVGLAAQWEKHRAPLLAHYRDARERNSNKASESLKKIDAVRSMREKARELNEDLRHKEQLHSQLVTEYEKLSNASWEPSVSAYTRRIMEIIGNICKQKEEIDKVLNDTKELQKEINNLTGTLDRSFTVADELIFQDAKKDETARRAYKLLATLHSDCGELVQMVEETGATIREIRDLEEQ</sequence>
<dbReference type="PANTHER" id="PTHR15668">
    <property type="entry name" value="JM1 PROTEIN"/>
    <property type="match status" value="1"/>
</dbReference>
<evidence type="ECO:0000256" key="1">
    <source>
        <dbReference type="ARBA" id="ARBA00006438"/>
    </source>
</evidence>
<dbReference type="AlphaFoldDB" id="A0AAD8AME8"/>
<dbReference type="InterPro" id="IPR048349">
    <property type="entry name" value="CCDC22_N"/>
</dbReference>
<dbReference type="GO" id="GO:0097602">
    <property type="term" value="F:cullin family protein binding"/>
    <property type="evidence" value="ECO:0007669"/>
    <property type="project" value="TreeGrafter"/>
</dbReference>
<gene>
    <name evidence="7" type="ORF">L9F63_000084</name>
</gene>
<evidence type="ECO:0000256" key="4">
    <source>
        <dbReference type="SAM" id="MobiDB-lite"/>
    </source>
</evidence>
<evidence type="ECO:0000313" key="7">
    <source>
        <dbReference type="EMBL" id="KAJ9601792.1"/>
    </source>
</evidence>
<feature type="compositionally biased region" description="Basic and acidic residues" evidence="4">
    <location>
        <begin position="275"/>
        <end position="305"/>
    </location>
</feature>
<reference evidence="7" key="1">
    <citation type="journal article" date="2023" name="IScience">
        <title>Live-bearing cockroach genome reveals convergent evolutionary mechanisms linked to viviparity in insects and beyond.</title>
        <authorList>
            <person name="Fouks B."/>
            <person name="Harrison M.C."/>
            <person name="Mikhailova A.A."/>
            <person name="Marchal E."/>
            <person name="English S."/>
            <person name="Carruthers M."/>
            <person name="Jennings E.C."/>
            <person name="Chiamaka E.L."/>
            <person name="Frigard R.A."/>
            <person name="Pippel M."/>
            <person name="Attardo G.M."/>
            <person name="Benoit J.B."/>
            <person name="Bornberg-Bauer E."/>
            <person name="Tobe S.S."/>
        </authorList>
    </citation>
    <scope>NUCLEOTIDE SEQUENCE</scope>
    <source>
        <strain evidence="7">Stay&amp;Tobe</strain>
    </source>
</reference>
<dbReference type="InterPro" id="IPR008530">
    <property type="entry name" value="CCDC22"/>
</dbReference>
<reference evidence="7" key="2">
    <citation type="submission" date="2023-05" db="EMBL/GenBank/DDBJ databases">
        <authorList>
            <person name="Fouks B."/>
        </authorList>
    </citation>
    <scope>NUCLEOTIDE SEQUENCE</scope>
    <source>
        <strain evidence="7">Stay&amp;Tobe</strain>
        <tissue evidence="7">Testes</tissue>
    </source>
</reference>
<dbReference type="EMBL" id="JASPKZ010000003">
    <property type="protein sequence ID" value="KAJ9601792.1"/>
    <property type="molecule type" value="Genomic_DNA"/>
</dbReference>
<dbReference type="Proteomes" id="UP001233999">
    <property type="component" value="Unassembled WGS sequence"/>
</dbReference>
<feature type="region of interest" description="Disordered" evidence="4">
    <location>
        <begin position="270"/>
        <end position="305"/>
    </location>
</feature>
<evidence type="ECO:0000313" key="8">
    <source>
        <dbReference type="Proteomes" id="UP001233999"/>
    </source>
</evidence>
<accession>A0AAD8AME8</accession>
<dbReference type="PANTHER" id="PTHR15668:SF4">
    <property type="entry name" value="COILED-COIL DOMAIN-CONTAINING PROTEIN 22"/>
    <property type="match status" value="1"/>
</dbReference>
<feature type="domain" description="CCDC22 coiled-coil" evidence="5">
    <location>
        <begin position="128"/>
        <end position="229"/>
    </location>
</feature>